<dbReference type="InterPro" id="IPR051707">
    <property type="entry name" value="PI-Interact_SigTrans_Reg"/>
</dbReference>
<feature type="domain" description="PH" evidence="2">
    <location>
        <begin position="263"/>
        <end position="365"/>
    </location>
</feature>
<dbReference type="Pfam" id="PF00169">
    <property type="entry name" value="PH"/>
    <property type="match status" value="1"/>
</dbReference>
<evidence type="ECO:0000313" key="5">
    <source>
        <dbReference type="Proteomes" id="UP000030745"/>
    </source>
</evidence>
<evidence type="ECO:0000259" key="2">
    <source>
        <dbReference type="PROSITE" id="PS50003"/>
    </source>
</evidence>
<evidence type="ECO:0000259" key="3">
    <source>
        <dbReference type="PROSITE" id="PS51205"/>
    </source>
</evidence>
<protein>
    <recommendedName>
        <fullName evidence="6">VPS9 domain-containing protein</fullName>
    </recommendedName>
</protein>
<dbReference type="OrthoDB" id="185175at2759"/>
<feature type="compositionally biased region" description="Basic and acidic residues" evidence="1">
    <location>
        <begin position="17"/>
        <end position="41"/>
    </location>
</feature>
<keyword evidence="5" id="KW-1185">Reference proteome</keyword>
<dbReference type="OMA" id="TGYYATM"/>
<dbReference type="PROSITE" id="PS51205">
    <property type="entry name" value="VPS9"/>
    <property type="match status" value="1"/>
</dbReference>
<dbReference type="PANTHER" id="PTHR14336">
    <property type="entry name" value="TANDEM PH DOMAIN CONTAINING PROTEIN"/>
    <property type="match status" value="1"/>
</dbReference>
<dbReference type="InterPro" id="IPR001849">
    <property type="entry name" value="PH_domain"/>
</dbReference>
<name>A0A067C466_SAPPC</name>
<organism evidence="4 5">
    <name type="scientific">Saprolegnia parasitica (strain CBS 223.65)</name>
    <dbReference type="NCBI Taxonomy" id="695850"/>
    <lineage>
        <taxon>Eukaryota</taxon>
        <taxon>Sar</taxon>
        <taxon>Stramenopiles</taxon>
        <taxon>Oomycota</taxon>
        <taxon>Saprolegniomycetes</taxon>
        <taxon>Saprolegniales</taxon>
        <taxon>Saprolegniaceae</taxon>
        <taxon>Saprolegnia</taxon>
    </lineage>
</organism>
<evidence type="ECO:0000256" key="1">
    <source>
        <dbReference type="SAM" id="MobiDB-lite"/>
    </source>
</evidence>
<dbReference type="SMART" id="SM00233">
    <property type="entry name" value="PH"/>
    <property type="match status" value="1"/>
</dbReference>
<dbReference type="Proteomes" id="UP000030745">
    <property type="component" value="Unassembled WGS sequence"/>
</dbReference>
<dbReference type="PROSITE" id="PS50003">
    <property type="entry name" value="PH_DOMAIN"/>
    <property type="match status" value="1"/>
</dbReference>
<dbReference type="KEGG" id="spar:SPRG_09128"/>
<evidence type="ECO:0008006" key="6">
    <source>
        <dbReference type="Google" id="ProtNLM"/>
    </source>
</evidence>
<dbReference type="Gene3D" id="2.30.29.30">
    <property type="entry name" value="Pleckstrin-homology domain (PH domain)/Phosphotyrosine-binding domain (PTB)"/>
    <property type="match status" value="1"/>
</dbReference>
<dbReference type="EMBL" id="KK583233">
    <property type="protein sequence ID" value="KDO25298.1"/>
    <property type="molecule type" value="Genomic_DNA"/>
</dbReference>
<dbReference type="Pfam" id="PF02204">
    <property type="entry name" value="VPS9"/>
    <property type="match status" value="1"/>
</dbReference>
<dbReference type="RefSeq" id="XP_012203956.1">
    <property type="nucleotide sequence ID" value="XM_012348566.1"/>
</dbReference>
<dbReference type="SUPFAM" id="SSF50729">
    <property type="entry name" value="PH domain-like"/>
    <property type="match status" value="1"/>
</dbReference>
<proteinExistence type="predicted"/>
<dbReference type="InterPro" id="IPR003123">
    <property type="entry name" value="VPS9"/>
</dbReference>
<dbReference type="InterPro" id="IPR037191">
    <property type="entry name" value="VPS9_dom_sf"/>
</dbReference>
<sequence>MDATPATAEEQPSTEEALPHGAKEPRKMEALRKMDEHRSEGTRCAMTSSKSMESIGAAKFYELTVEERRKKYSMSARNSSYWLQVVARSHSDLSLQATAPIEPKPIETLRSSSWKSVESHDTIDEPNCSSIDEVVFEHQRYQLVLGWGSKGCLLPLDPKKYATALYEAQFPVFPTIALPSDVSDEGCGRWEWITPWQIHVNADNDGWRYSTSFSHLRLESTACSGYHRKTTFCRRRKWVRRRLFVPLHSPSMLQPCGMDGAPLERKCGWLHKLGHRRKSWKHRFFVLDGSVLQYYTDDVSKVKTPKLKGEVLLFHKDTTVHYADEPAAGRAFCFAIDAGAYSLLLQAASERDREAWIYAIEDAILCRDSYSALDDQAADDRRSDVMRRRSLSTTSVVASMGGAQDDDVHALYDAIVGLYRDATSYRMFVERTLAEVLDRFCEHMKRQGKEDNAIEGVYYSARESSLDLLYSMLRLSFTGGNAALEEFEDRRRWLAEKPQSFFDIRPAHMSQSNWAACIDKLNALDIHVLPSEKGLALVEAAKSIYTVYHAEHASVNTEHLAADDFLPIFIYVLCQSSLTELPLTRRVLSETTISSIMIGEIGYYTTMLEAAVEFVCSFHG</sequence>
<evidence type="ECO:0000313" key="4">
    <source>
        <dbReference type="EMBL" id="KDO25298.1"/>
    </source>
</evidence>
<dbReference type="InterPro" id="IPR011993">
    <property type="entry name" value="PH-like_dom_sf"/>
</dbReference>
<dbReference type="VEuPathDB" id="FungiDB:SPRG_09128"/>
<dbReference type="GeneID" id="24131321"/>
<gene>
    <name evidence="4" type="ORF">SPRG_09128</name>
</gene>
<dbReference type="Gene3D" id="1.20.1050.80">
    <property type="entry name" value="VPS9 domain"/>
    <property type="match status" value="1"/>
</dbReference>
<dbReference type="AlphaFoldDB" id="A0A067C466"/>
<feature type="domain" description="VPS9" evidence="3">
    <location>
        <begin position="488"/>
        <end position="620"/>
    </location>
</feature>
<reference evidence="4 5" key="1">
    <citation type="journal article" date="2013" name="PLoS Genet.">
        <title>Distinctive expansion of potential virulence genes in the genome of the oomycete fish pathogen Saprolegnia parasitica.</title>
        <authorList>
            <person name="Jiang R.H."/>
            <person name="de Bruijn I."/>
            <person name="Haas B.J."/>
            <person name="Belmonte R."/>
            <person name="Lobach L."/>
            <person name="Christie J."/>
            <person name="van den Ackerveken G."/>
            <person name="Bottin A."/>
            <person name="Bulone V."/>
            <person name="Diaz-Moreno S.M."/>
            <person name="Dumas B."/>
            <person name="Fan L."/>
            <person name="Gaulin E."/>
            <person name="Govers F."/>
            <person name="Grenville-Briggs L.J."/>
            <person name="Horner N.R."/>
            <person name="Levin J.Z."/>
            <person name="Mammella M."/>
            <person name="Meijer H.J."/>
            <person name="Morris P."/>
            <person name="Nusbaum C."/>
            <person name="Oome S."/>
            <person name="Phillips A.J."/>
            <person name="van Rooyen D."/>
            <person name="Rzeszutek E."/>
            <person name="Saraiva M."/>
            <person name="Secombes C.J."/>
            <person name="Seidl M.F."/>
            <person name="Snel B."/>
            <person name="Stassen J.H."/>
            <person name="Sykes S."/>
            <person name="Tripathy S."/>
            <person name="van den Berg H."/>
            <person name="Vega-Arreguin J.C."/>
            <person name="Wawra S."/>
            <person name="Young S.K."/>
            <person name="Zeng Q."/>
            <person name="Dieguez-Uribeondo J."/>
            <person name="Russ C."/>
            <person name="Tyler B.M."/>
            <person name="van West P."/>
        </authorList>
    </citation>
    <scope>NUCLEOTIDE SEQUENCE [LARGE SCALE GENOMIC DNA]</scope>
    <source>
        <strain evidence="4 5">CBS 223.65</strain>
    </source>
</reference>
<dbReference type="SUPFAM" id="SSF109993">
    <property type="entry name" value="VPS9 domain"/>
    <property type="match status" value="1"/>
</dbReference>
<feature type="region of interest" description="Disordered" evidence="1">
    <location>
        <begin position="1"/>
        <end position="49"/>
    </location>
</feature>
<accession>A0A067C466</accession>